<keyword evidence="3" id="KW-1185">Reference proteome</keyword>
<dbReference type="EMBL" id="JAUSUG010000025">
    <property type="protein sequence ID" value="MDQ0257324.1"/>
    <property type="molecule type" value="Genomic_DNA"/>
</dbReference>
<comment type="caution">
    <text evidence="2">The sequence shown here is derived from an EMBL/GenBank/DDBJ whole genome shotgun (WGS) entry which is preliminary data.</text>
</comment>
<name>A0ABU0A1H0_9BACI</name>
<organism evidence="2 3">
    <name type="scientific">Evansella vedderi</name>
    <dbReference type="NCBI Taxonomy" id="38282"/>
    <lineage>
        <taxon>Bacteria</taxon>
        <taxon>Bacillati</taxon>
        <taxon>Bacillota</taxon>
        <taxon>Bacilli</taxon>
        <taxon>Bacillales</taxon>
        <taxon>Bacillaceae</taxon>
        <taxon>Evansella</taxon>
    </lineage>
</organism>
<evidence type="ECO:0000256" key="1">
    <source>
        <dbReference type="SAM" id="MobiDB-lite"/>
    </source>
</evidence>
<evidence type="ECO:0000313" key="3">
    <source>
        <dbReference type="Proteomes" id="UP001230005"/>
    </source>
</evidence>
<evidence type="ECO:0008006" key="4">
    <source>
        <dbReference type="Google" id="ProtNLM"/>
    </source>
</evidence>
<sequence length="174" mass="19051">MDSDVGKHLVFSGAYGIWNLSRGEKTLYTQGPFHGLMNYLFPQPTIGQPPIFGGWGPGFPGIGGLFPGGTGQMPPGPPPIAGPGGQAGPPPGPPPVTTPQQQLGGIGTLAVDPGSLYGCMNRYTYMILEDGRAFWFWPTFIGRTSVAGYRWHRRQQRWIYTGFDTRLINWFQCY</sequence>
<dbReference type="RefSeq" id="WP_307330860.1">
    <property type="nucleotide sequence ID" value="NZ_JAUSUG010000025.1"/>
</dbReference>
<reference evidence="2 3" key="1">
    <citation type="submission" date="2023-07" db="EMBL/GenBank/DDBJ databases">
        <title>Genomic Encyclopedia of Type Strains, Phase IV (KMG-IV): sequencing the most valuable type-strain genomes for metagenomic binning, comparative biology and taxonomic classification.</title>
        <authorList>
            <person name="Goeker M."/>
        </authorList>
    </citation>
    <scope>NUCLEOTIDE SEQUENCE [LARGE SCALE GENOMIC DNA]</scope>
    <source>
        <strain evidence="2 3">DSM 9768</strain>
    </source>
</reference>
<dbReference type="Proteomes" id="UP001230005">
    <property type="component" value="Unassembled WGS sequence"/>
</dbReference>
<feature type="region of interest" description="Disordered" evidence="1">
    <location>
        <begin position="68"/>
        <end position="104"/>
    </location>
</feature>
<evidence type="ECO:0000313" key="2">
    <source>
        <dbReference type="EMBL" id="MDQ0257324.1"/>
    </source>
</evidence>
<gene>
    <name evidence="2" type="ORF">J2S74_004782</name>
</gene>
<protein>
    <recommendedName>
        <fullName evidence="4">Transporter</fullName>
    </recommendedName>
</protein>
<feature type="compositionally biased region" description="Pro residues" evidence="1">
    <location>
        <begin position="88"/>
        <end position="97"/>
    </location>
</feature>
<proteinExistence type="predicted"/>
<accession>A0ABU0A1H0</accession>